<dbReference type="EMBL" id="CANTUO010000005">
    <property type="protein sequence ID" value="CAI5759732.1"/>
    <property type="molecule type" value="Genomic_DNA"/>
</dbReference>
<keyword evidence="4" id="KW-0539">Nucleus</keyword>
<feature type="compositionally biased region" description="Low complexity" evidence="6">
    <location>
        <begin position="1"/>
        <end position="26"/>
    </location>
</feature>
<feature type="compositionally biased region" description="Low complexity" evidence="6">
    <location>
        <begin position="653"/>
        <end position="665"/>
    </location>
</feature>
<feature type="compositionally biased region" description="Polar residues" evidence="6">
    <location>
        <begin position="629"/>
        <end position="648"/>
    </location>
</feature>
<feature type="compositionally biased region" description="Low complexity" evidence="6">
    <location>
        <begin position="188"/>
        <end position="215"/>
    </location>
</feature>
<feature type="compositionally biased region" description="Low complexity" evidence="6">
    <location>
        <begin position="326"/>
        <end position="336"/>
    </location>
</feature>
<comment type="subcellular location">
    <subcellularLocation>
        <location evidence="1">Nucleus</location>
    </subcellularLocation>
</comment>
<protein>
    <recommendedName>
        <fullName evidence="7">HSF-type DNA-binding domain-containing protein</fullName>
    </recommendedName>
</protein>
<feature type="compositionally biased region" description="Pro residues" evidence="6">
    <location>
        <begin position="337"/>
        <end position="347"/>
    </location>
</feature>
<reference evidence="8" key="1">
    <citation type="submission" date="2022-12" db="EMBL/GenBank/DDBJ databases">
        <authorList>
            <person name="Brejova B."/>
        </authorList>
    </citation>
    <scope>NUCLEOTIDE SEQUENCE</scope>
</reference>
<evidence type="ECO:0000313" key="8">
    <source>
        <dbReference type="EMBL" id="CAI5759732.1"/>
    </source>
</evidence>
<feature type="region of interest" description="Disordered" evidence="6">
    <location>
        <begin position="148"/>
        <end position="172"/>
    </location>
</feature>
<evidence type="ECO:0000256" key="2">
    <source>
        <dbReference type="ARBA" id="ARBA00006403"/>
    </source>
</evidence>
<evidence type="ECO:0000313" key="9">
    <source>
        <dbReference type="Proteomes" id="UP001152885"/>
    </source>
</evidence>
<evidence type="ECO:0000259" key="7">
    <source>
        <dbReference type="PROSITE" id="PS00434"/>
    </source>
</evidence>
<feature type="region of interest" description="Disordered" evidence="6">
    <location>
        <begin position="450"/>
        <end position="534"/>
    </location>
</feature>
<feature type="region of interest" description="Disordered" evidence="6">
    <location>
        <begin position="554"/>
        <end position="577"/>
    </location>
</feature>
<feature type="region of interest" description="Disordered" evidence="6">
    <location>
        <begin position="101"/>
        <end position="120"/>
    </location>
</feature>
<dbReference type="Gene3D" id="1.10.10.10">
    <property type="entry name" value="Winged helix-like DNA-binding domain superfamily/Winged helix DNA-binding domain"/>
    <property type="match status" value="1"/>
</dbReference>
<dbReference type="InterPro" id="IPR000232">
    <property type="entry name" value="HSF_DNA-bd"/>
</dbReference>
<dbReference type="OrthoDB" id="60033at2759"/>
<dbReference type="GO" id="GO:0003700">
    <property type="term" value="F:DNA-binding transcription factor activity"/>
    <property type="evidence" value="ECO:0007669"/>
    <property type="project" value="InterPro"/>
</dbReference>
<dbReference type="InterPro" id="IPR036390">
    <property type="entry name" value="WH_DNA-bd_sf"/>
</dbReference>
<feature type="compositionally biased region" description="Pro residues" evidence="6">
    <location>
        <begin position="293"/>
        <end position="309"/>
    </location>
</feature>
<feature type="region of interest" description="Disordered" evidence="6">
    <location>
        <begin position="188"/>
        <end position="274"/>
    </location>
</feature>
<gene>
    <name evidence="8" type="ORF">CANVERA_P4243</name>
</gene>
<dbReference type="GO" id="GO:0005634">
    <property type="term" value="C:nucleus"/>
    <property type="evidence" value="ECO:0007669"/>
    <property type="project" value="UniProtKB-SubCell"/>
</dbReference>
<feature type="compositionally biased region" description="Low complexity" evidence="6">
    <location>
        <begin position="493"/>
        <end position="519"/>
    </location>
</feature>
<comment type="similarity">
    <text evidence="2 5">Belongs to the HSF family.</text>
</comment>
<keyword evidence="3" id="KW-0238">DNA-binding</keyword>
<evidence type="ECO:0000256" key="5">
    <source>
        <dbReference type="RuleBase" id="RU004020"/>
    </source>
</evidence>
<feature type="compositionally biased region" description="Low complexity" evidence="6">
    <location>
        <begin position="427"/>
        <end position="436"/>
    </location>
</feature>
<dbReference type="SMART" id="SM00415">
    <property type="entry name" value="HSF"/>
    <property type="match status" value="1"/>
</dbReference>
<feature type="region of interest" description="Disordered" evidence="6">
    <location>
        <begin position="1"/>
        <end position="30"/>
    </location>
</feature>
<organism evidence="8 9">
    <name type="scientific">Candida verbasci</name>
    <dbReference type="NCBI Taxonomy" id="1227364"/>
    <lineage>
        <taxon>Eukaryota</taxon>
        <taxon>Fungi</taxon>
        <taxon>Dikarya</taxon>
        <taxon>Ascomycota</taxon>
        <taxon>Saccharomycotina</taxon>
        <taxon>Pichiomycetes</taxon>
        <taxon>Debaryomycetaceae</taxon>
        <taxon>Candida/Lodderomyces clade</taxon>
        <taxon>Candida</taxon>
    </lineage>
</organism>
<keyword evidence="9" id="KW-1185">Reference proteome</keyword>
<dbReference type="Pfam" id="PF00447">
    <property type="entry name" value="HSF_DNA-bind"/>
    <property type="match status" value="1"/>
</dbReference>
<evidence type="ECO:0000256" key="3">
    <source>
        <dbReference type="ARBA" id="ARBA00023125"/>
    </source>
</evidence>
<comment type="caution">
    <text evidence="8">The sequence shown here is derived from an EMBL/GenBank/DDBJ whole genome shotgun (WGS) entry which is preliminary data.</text>
</comment>
<accession>A0A9W4TZ92</accession>
<evidence type="ECO:0000256" key="6">
    <source>
        <dbReference type="SAM" id="MobiDB-lite"/>
    </source>
</evidence>
<feature type="region of interest" description="Disordered" evidence="6">
    <location>
        <begin position="629"/>
        <end position="700"/>
    </location>
</feature>
<feature type="compositionally biased region" description="Low complexity" evidence="6">
    <location>
        <begin position="153"/>
        <end position="172"/>
    </location>
</feature>
<feature type="compositionally biased region" description="Polar residues" evidence="6">
    <location>
        <begin position="400"/>
        <end position="421"/>
    </location>
</feature>
<dbReference type="PRINTS" id="PR00056">
    <property type="entry name" value="HSFDOMAIN"/>
</dbReference>
<feature type="compositionally biased region" description="Low complexity" evidence="6">
    <location>
        <begin position="357"/>
        <end position="370"/>
    </location>
</feature>
<dbReference type="InterPro" id="IPR036388">
    <property type="entry name" value="WH-like_DNA-bd_sf"/>
</dbReference>
<dbReference type="GO" id="GO:0043565">
    <property type="term" value="F:sequence-specific DNA binding"/>
    <property type="evidence" value="ECO:0007669"/>
    <property type="project" value="InterPro"/>
</dbReference>
<proteinExistence type="inferred from homology"/>
<evidence type="ECO:0000256" key="4">
    <source>
        <dbReference type="ARBA" id="ARBA00023242"/>
    </source>
</evidence>
<dbReference type="PANTHER" id="PTHR10015">
    <property type="entry name" value="HEAT SHOCK TRANSCRIPTION FACTOR"/>
    <property type="match status" value="1"/>
</dbReference>
<dbReference type="Proteomes" id="UP001152885">
    <property type="component" value="Unassembled WGS sequence"/>
</dbReference>
<sequence length="700" mass="78544">MTRKISQQLQLQQPQNNQQHSSNNPPTDQKVKKNAFVHKLFKMLNDPKISHLIWWTKNNVEENTFALHPGKEFANCLTQYFKHGNVASFVRQLHMYGFHKVSDPNNPNNNNHNLPVNNNLEKDQSPIWEFKHSSGKFKKGDENSLIYIKRRSSSNSSRNSSYSGENSNQQFQQQDMKIQQNVDYNYEQQQQQIQMQQQFHHQGFIPNQPNNNQFIQPPPPSGHVIYYAPPPPHSNPQQQSQILLPQGQQIQPNQQPTPYNPYPPPQQQQQQQQPVYHIVQHIEHHHPPSIIQQPPPPFQQNHLPQPPHQEQPFEYQQGNFQPQLPPSQNIQQNNLPLPLPPLPPPPTEKSKSPVPTPTSNHSSSISPSSNLQFRKIWENNGVSSSSRQRNPSLLFDPLASTPTTINHQLQRNPSPHTSNISLPPPSTTNVNVVPRPSSLVHRPSSLNIITNSSVLQSSTPTTTSNSSPTQPEISRKNTIDSLISPIPQQHPRSISTTTTSGTGNASISSSSTVSSPSSPKMNAPTTTKKPSLLFHERLRPSVFELHGAGSSINKLNNNHRSSNSNNNSIGSQSSSSIFSNRSSISAYQRTSSFGSIYNLTSSSSKTSIGAIAPHELPSTNFHELDTVTSPIQRLKSPRSQTPPNLTMKNSKKVSVNSLLDDNSNNEPLYKSSVIKEERNSTSSEEDVLKKRKLETTKPEQ</sequence>
<feature type="compositionally biased region" description="Low complexity" evidence="6">
    <location>
        <begin position="457"/>
        <end position="469"/>
    </location>
</feature>
<dbReference type="PANTHER" id="PTHR10015:SF427">
    <property type="entry name" value="HEAT SHOCK FACTOR PROTEIN"/>
    <property type="match status" value="1"/>
</dbReference>
<feature type="compositionally biased region" description="Low complexity" evidence="6">
    <location>
        <begin position="104"/>
        <end position="119"/>
    </location>
</feature>
<evidence type="ECO:0000256" key="1">
    <source>
        <dbReference type="ARBA" id="ARBA00004123"/>
    </source>
</evidence>
<dbReference type="SUPFAM" id="SSF46785">
    <property type="entry name" value="Winged helix' DNA-binding domain"/>
    <property type="match status" value="1"/>
</dbReference>
<dbReference type="AlphaFoldDB" id="A0A9W4TZ92"/>
<dbReference type="PROSITE" id="PS00434">
    <property type="entry name" value="HSF_DOMAIN"/>
    <property type="match status" value="1"/>
</dbReference>
<feature type="domain" description="HSF-type DNA-binding" evidence="7">
    <location>
        <begin position="77"/>
        <end position="101"/>
    </location>
</feature>
<feature type="compositionally biased region" description="Low complexity" evidence="6">
    <location>
        <begin position="235"/>
        <end position="257"/>
    </location>
</feature>
<feature type="region of interest" description="Disordered" evidence="6">
    <location>
        <begin position="287"/>
        <end position="438"/>
    </location>
</feature>
<name>A0A9W4TZ92_9ASCO</name>
<feature type="compositionally biased region" description="Polar residues" evidence="6">
    <location>
        <begin position="380"/>
        <end position="391"/>
    </location>
</feature>